<evidence type="ECO:0000313" key="7">
    <source>
        <dbReference type="EMBL" id="SUA76945.1"/>
    </source>
</evidence>
<feature type="DNA-binding region" description="H-T-H motif" evidence="4">
    <location>
        <begin position="47"/>
        <end position="66"/>
    </location>
</feature>
<evidence type="ECO:0000259" key="6">
    <source>
        <dbReference type="PROSITE" id="PS50977"/>
    </source>
</evidence>
<dbReference type="GO" id="GO:0000976">
    <property type="term" value="F:transcription cis-regulatory region binding"/>
    <property type="evidence" value="ECO:0007669"/>
    <property type="project" value="TreeGrafter"/>
</dbReference>
<accession>A0A378YID4</accession>
<feature type="domain" description="HTH tetR-type" evidence="6">
    <location>
        <begin position="24"/>
        <end position="84"/>
    </location>
</feature>
<evidence type="ECO:0000256" key="1">
    <source>
        <dbReference type="ARBA" id="ARBA00023015"/>
    </source>
</evidence>
<feature type="region of interest" description="Disordered" evidence="5">
    <location>
        <begin position="1"/>
        <end position="23"/>
    </location>
</feature>
<dbReference type="Pfam" id="PF00440">
    <property type="entry name" value="TetR_N"/>
    <property type="match status" value="1"/>
</dbReference>
<sequence length="232" mass="25742">MSESSTPADLLERRRPGLRERKKQQTRERIIDVALELCDAQGFDATTVEQIADAADVSPRTVNRYFESKEEIVIAPIEVWGQAMAEYLRAQPPHDNELQAMLDGFLALTDRIIEADEPVPFRWFQQMQNIIRGSAAVRARSLDAGEHKTQQMCDVLAERIGQPADSLPVRLLLGTWHTIMRVGTEVEAVDGNCATSARGMADAVVAAYREFLRICGNVCVSSPTSDSDPSAR</sequence>
<dbReference type="STRING" id="1406858.GCA_000710895_07412"/>
<dbReference type="RefSeq" id="WP_051036913.1">
    <property type="nucleotide sequence ID" value="NZ_UGRY01000002.1"/>
</dbReference>
<dbReference type="PRINTS" id="PR00455">
    <property type="entry name" value="HTHTETR"/>
</dbReference>
<evidence type="ECO:0000256" key="3">
    <source>
        <dbReference type="ARBA" id="ARBA00023163"/>
    </source>
</evidence>
<dbReference type="EMBL" id="UGRY01000002">
    <property type="protein sequence ID" value="SUA76945.1"/>
    <property type="molecule type" value="Genomic_DNA"/>
</dbReference>
<dbReference type="Gene3D" id="1.10.357.10">
    <property type="entry name" value="Tetracycline Repressor, domain 2"/>
    <property type="match status" value="1"/>
</dbReference>
<dbReference type="InterPro" id="IPR001647">
    <property type="entry name" value="HTH_TetR"/>
</dbReference>
<dbReference type="InterPro" id="IPR050109">
    <property type="entry name" value="HTH-type_TetR-like_transc_reg"/>
</dbReference>
<name>A0A378YID4_9NOCA</name>
<dbReference type="PROSITE" id="PS01081">
    <property type="entry name" value="HTH_TETR_1"/>
    <property type="match status" value="1"/>
</dbReference>
<evidence type="ECO:0000256" key="2">
    <source>
        <dbReference type="ARBA" id="ARBA00023125"/>
    </source>
</evidence>
<keyword evidence="3" id="KW-0804">Transcription</keyword>
<gene>
    <name evidence="7" type="ORF">NCTC1934_02790</name>
</gene>
<evidence type="ECO:0000313" key="8">
    <source>
        <dbReference type="Proteomes" id="UP000255467"/>
    </source>
</evidence>
<evidence type="ECO:0000256" key="5">
    <source>
        <dbReference type="SAM" id="MobiDB-lite"/>
    </source>
</evidence>
<dbReference type="InterPro" id="IPR023772">
    <property type="entry name" value="DNA-bd_HTH_TetR-type_CS"/>
</dbReference>
<dbReference type="GO" id="GO:0003700">
    <property type="term" value="F:DNA-binding transcription factor activity"/>
    <property type="evidence" value="ECO:0007669"/>
    <property type="project" value="TreeGrafter"/>
</dbReference>
<dbReference type="Proteomes" id="UP000255467">
    <property type="component" value="Unassembled WGS sequence"/>
</dbReference>
<dbReference type="AlphaFoldDB" id="A0A378YID4"/>
<proteinExistence type="predicted"/>
<dbReference type="OrthoDB" id="3787664at2"/>
<dbReference type="PANTHER" id="PTHR30055:SF238">
    <property type="entry name" value="MYCOFACTOCIN BIOSYNTHESIS TRANSCRIPTIONAL REGULATOR MFTR-RELATED"/>
    <property type="match status" value="1"/>
</dbReference>
<keyword evidence="2 4" id="KW-0238">DNA-binding</keyword>
<dbReference type="InterPro" id="IPR009057">
    <property type="entry name" value="Homeodomain-like_sf"/>
</dbReference>
<keyword evidence="1" id="KW-0805">Transcription regulation</keyword>
<feature type="compositionally biased region" description="Basic and acidic residues" evidence="5">
    <location>
        <begin position="10"/>
        <end position="23"/>
    </location>
</feature>
<evidence type="ECO:0000256" key="4">
    <source>
        <dbReference type="PROSITE-ProRule" id="PRU00335"/>
    </source>
</evidence>
<dbReference type="SUPFAM" id="SSF46689">
    <property type="entry name" value="Homeodomain-like"/>
    <property type="match status" value="1"/>
</dbReference>
<keyword evidence="8" id="KW-1185">Reference proteome</keyword>
<dbReference type="PROSITE" id="PS50977">
    <property type="entry name" value="HTH_TETR_2"/>
    <property type="match status" value="1"/>
</dbReference>
<reference evidence="7 8" key="1">
    <citation type="submission" date="2018-06" db="EMBL/GenBank/DDBJ databases">
        <authorList>
            <consortium name="Pathogen Informatics"/>
            <person name="Doyle S."/>
        </authorList>
    </citation>
    <scope>NUCLEOTIDE SEQUENCE [LARGE SCALE GENOMIC DNA]</scope>
    <source>
        <strain evidence="7 8">NCTC1934</strain>
    </source>
</reference>
<dbReference type="PANTHER" id="PTHR30055">
    <property type="entry name" value="HTH-TYPE TRANSCRIPTIONAL REGULATOR RUTR"/>
    <property type="match status" value="1"/>
</dbReference>
<organism evidence="7 8">
    <name type="scientific">Nocardia otitidiscaviarum</name>
    <dbReference type="NCBI Taxonomy" id="1823"/>
    <lineage>
        <taxon>Bacteria</taxon>
        <taxon>Bacillati</taxon>
        <taxon>Actinomycetota</taxon>
        <taxon>Actinomycetes</taxon>
        <taxon>Mycobacteriales</taxon>
        <taxon>Nocardiaceae</taxon>
        <taxon>Nocardia</taxon>
    </lineage>
</organism>
<protein>
    <submittedName>
        <fullName evidence="7">Transcriptional regulator BetI</fullName>
    </submittedName>
</protein>